<reference evidence="2" key="1">
    <citation type="submission" date="2021-01" db="EMBL/GenBank/DDBJ databases">
        <authorList>
            <consortium name="Genoscope - CEA"/>
            <person name="William W."/>
        </authorList>
    </citation>
    <scope>NUCLEOTIDE SEQUENCE</scope>
</reference>
<evidence type="ECO:0000313" key="2">
    <source>
        <dbReference type="EMBL" id="CAD8063977.1"/>
    </source>
</evidence>
<dbReference type="Proteomes" id="UP000688137">
    <property type="component" value="Unassembled WGS sequence"/>
</dbReference>
<dbReference type="PANTHER" id="PTHR12771">
    <property type="entry name" value="ENGULFMENT AND CELL MOTILITY"/>
    <property type="match status" value="1"/>
</dbReference>
<proteinExistence type="predicted"/>
<dbReference type="InterPro" id="IPR050868">
    <property type="entry name" value="ELMO_domain-containing"/>
</dbReference>
<dbReference type="EMBL" id="CAJJDM010000034">
    <property type="protein sequence ID" value="CAD8063977.1"/>
    <property type="molecule type" value="Genomic_DNA"/>
</dbReference>
<organism evidence="2 3">
    <name type="scientific">Paramecium primaurelia</name>
    <dbReference type="NCBI Taxonomy" id="5886"/>
    <lineage>
        <taxon>Eukaryota</taxon>
        <taxon>Sar</taxon>
        <taxon>Alveolata</taxon>
        <taxon>Ciliophora</taxon>
        <taxon>Intramacronucleata</taxon>
        <taxon>Oligohymenophorea</taxon>
        <taxon>Peniculida</taxon>
        <taxon>Parameciidae</taxon>
        <taxon>Paramecium</taxon>
    </lineage>
</organism>
<comment type="caution">
    <text evidence="2">The sequence shown here is derived from an EMBL/GenBank/DDBJ whole genome shotgun (WGS) entry which is preliminary data.</text>
</comment>
<accession>A0A8S1L8V7</accession>
<evidence type="ECO:0000313" key="3">
    <source>
        <dbReference type="Proteomes" id="UP000688137"/>
    </source>
</evidence>
<name>A0A8S1L8V7_PARPR</name>
<dbReference type="PROSITE" id="PS51335">
    <property type="entry name" value="ELMO"/>
    <property type="match status" value="1"/>
</dbReference>
<protein>
    <recommendedName>
        <fullName evidence="1">ELMO domain-containing protein</fullName>
    </recommendedName>
</protein>
<gene>
    <name evidence="2" type="ORF">PPRIM_AZ9-3.1.T0350235</name>
</gene>
<sequence length="268" mass="32560">MNQELQQPQDQIIVLINQQKNHPWSEIQMAHEPITHQKNKEFKEKYLSSCFDETYNLTNQEIKEWWMLRVELYPLYSHKDENCVKRIKGLWYLLTESDLEEIRNQKWTEFGFQQADPTTDFRGGGIQSLDDIINFVSDYKDNMVKEMCKPQNDFYFAASSINITFFIKRYFHLQEQLDERDIKEIADRIALKNFCRFLVREDNFWKKLHQLLLQDLFNEWMALKKRRPETTIMDYGPILERVKQKTKRTFTIRLFGNLNQLIEFYQSL</sequence>
<keyword evidence="3" id="KW-1185">Reference proteome</keyword>
<dbReference type="InterPro" id="IPR006816">
    <property type="entry name" value="ELMO_dom"/>
</dbReference>
<dbReference type="OMA" id="NEWMALK"/>
<dbReference type="AlphaFoldDB" id="A0A8S1L8V7"/>
<dbReference type="PANTHER" id="PTHR12771:SF2">
    <property type="entry name" value="ELMO DOMAIN-CONTAINING PROTEIN 3"/>
    <property type="match status" value="1"/>
</dbReference>
<feature type="domain" description="ELMO" evidence="1">
    <location>
        <begin position="82"/>
        <end position="250"/>
    </location>
</feature>
<dbReference type="Pfam" id="PF04727">
    <property type="entry name" value="ELMO_CED12"/>
    <property type="match status" value="1"/>
</dbReference>
<evidence type="ECO:0000259" key="1">
    <source>
        <dbReference type="PROSITE" id="PS51335"/>
    </source>
</evidence>